<feature type="region of interest" description="Disordered" evidence="1">
    <location>
        <begin position="162"/>
        <end position="209"/>
    </location>
</feature>
<gene>
    <name evidence="3" type="ORF">INT48_005440</name>
</gene>
<dbReference type="PANTHER" id="PTHR12847">
    <property type="entry name" value="ATP-BINDING CASSETTE ABC TRANSPORTER-RELATED"/>
    <property type="match status" value="1"/>
</dbReference>
<evidence type="ECO:0000313" key="4">
    <source>
        <dbReference type="Proteomes" id="UP000613177"/>
    </source>
</evidence>
<dbReference type="EMBL" id="JAEPRE010000135">
    <property type="protein sequence ID" value="KAG2231785.1"/>
    <property type="molecule type" value="Genomic_DNA"/>
</dbReference>
<keyword evidence="4" id="KW-1185">Reference proteome</keyword>
<dbReference type="Gene3D" id="2.30.29.30">
    <property type="entry name" value="Pleckstrin-homology domain (PH domain)/Phosphotyrosine-binding domain (PTB)"/>
    <property type="match status" value="1"/>
</dbReference>
<accession>A0A8H7VST4</accession>
<dbReference type="InterPro" id="IPR012466">
    <property type="entry name" value="NECAP_PHear"/>
</dbReference>
<dbReference type="AlphaFoldDB" id="A0A8H7VST4"/>
<dbReference type="Pfam" id="PF07933">
    <property type="entry name" value="DUF1681"/>
    <property type="match status" value="1"/>
</dbReference>
<feature type="compositionally biased region" description="Low complexity" evidence="1">
    <location>
        <begin position="196"/>
        <end position="209"/>
    </location>
</feature>
<sequence length="209" mass="23665">MEEDYESVLLIIRECFVYKIPPRTAARGYRASEWGDLASSFLWKGRLRIISKGKTCEIRMEDNSTGEIFAVCPYEIHGNSVEAVLDSSRYFVLKIESEGRHAFIGMGFQERTDAFDFNVALQDFVKQLRAEKEAIDRATHADTTPKKDYSLKEGQTINITIGNVGAKRTRQKPTNTNTGGLVPLLPPPPSASQVKQQQQQQQQQQQSFF</sequence>
<dbReference type="Proteomes" id="UP000613177">
    <property type="component" value="Unassembled WGS sequence"/>
</dbReference>
<dbReference type="PANTHER" id="PTHR12847:SF9">
    <property type="entry name" value="NECAP-LIKE PROTEIN CG9132"/>
    <property type="match status" value="1"/>
</dbReference>
<evidence type="ECO:0000259" key="2">
    <source>
        <dbReference type="Pfam" id="PF07933"/>
    </source>
</evidence>
<dbReference type="CDD" id="cd13228">
    <property type="entry name" value="PHear_NECAP"/>
    <property type="match status" value="1"/>
</dbReference>
<feature type="domain" description="NECAP PHear" evidence="2">
    <location>
        <begin position="5"/>
        <end position="162"/>
    </location>
</feature>
<evidence type="ECO:0000313" key="3">
    <source>
        <dbReference type="EMBL" id="KAG2231785.1"/>
    </source>
</evidence>
<proteinExistence type="predicted"/>
<evidence type="ECO:0000256" key="1">
    <source>
        <dbReference type="SAM" id="MobiDB-lite"/>
    </source>
</evidence>
<dbReference type="SUPFAM" id="SSF50729">
    <property type="entry name" value="PH domain-like"/>
    <property type="match status" value="1"/>
</dbReference>
<organism evidence="3 4">
    <name type="scientific">Thamnidium elegans</name>
    <dbReference type="NCBI Taxonomy" id="101142"/>
    <lineage>
        <taxon>Eukaryota</taxon>
        <taxon>Fungi</taxon>
        <taxon>Fungi incertae sedis</taxon>
        <taxon>Mucoromycota</taxon>
        <taxon>Mucoromycotina</taxon>
        <taxon>Mucoromycetes</taxon>
        <taxon>Mucorales</taxon>
        <taxon>Mucorineae</taxon>
        <taxon>Mucoraceae</taxon>
        <taxon>Thamnidium</taxon>
    </lineage>
</organism>
<protein>
    <recommendedName>
        <fullName evidence="2">NECAP PHear domain-containing protein</fullName>
    </recommendedName>
</protein>
<comment type="caution">
    <text evidence="3">The sequence shown here is derived from an EMBL/GenBank/DDBJ whole genome shotgun (WGS) entry which is preliminary data.</text>
</comment>
<name>A0A8H7VST4_9FUNG</name>
<reference evidence="3" key="1">
    <citation type="submission" date="2021-01" db="EMBL/GenBank/DDBJ databases">
        <title>Metabolic potential, ecology and presence of endohyphal bacteria is reflected in genomic diversity of Mucoromycotina.</title>
        <authorList>
            <person name="Muszewska A."/>
            <person name="Okrasinska A."/>
            <person name="Steczkiewicz K."/>
            <person name="Drgas O."/>
            <person name="Orlowska M."/>
            <person name="Perlinska-Lenart U."/>
            <person name="Aleksandrzak-Piekarczyk T."/>
            <person name="Szatraj K."/>
            <person name="Zielenkiewicz U."/>
            <person name="Pilsyk S."/>
            <person name="Malc E."/>
            <person name="Mieczkowski P."/>
            <person name="Kruszewska J.S."/>
            <person name="Biernat P."/>
            <person name="Pawlowska J."/>
        </authorList>
    </citation>
    <scope>NUCLEOTIDE SEQUENCE</scope>
    <source>
        <strain evidence="3">WA0000018081</strain>
    </source>
</reference>
<dbReference type="GO" id="GO:0006897">
    <property type="term" value="P:endocytosis"/>
    <property type="evidence" value="ECO:0007669"/>
    <property type="project" value="InterPro"/>
</dbReference>
<dbReference type="InterPro" id="IPR011993">
    <property type="entry name" value="PH-like_dom_sf"/>
</dbReference>
<dbReference type="GO" id="GO:0030125">
    <property type="term" value="C:clathrin vesicle coat"/>
    <property type="evidence" value="ECO:0007669"/>
    <property type="project" value="TreeGrafter"/>
</dbReference>